<protein>
    <submittedName>
        <fullName evidence="1">Uncharacterized protein</fullName>
    </submittedName>
</protein>
<reference evidence="1 2" key="2">
    <citation type="journal article" date="2022" name="Mol. Ecol. Resour.">
        <title>The genomes of chicory, endive, great burdock and yacon provide insights into Asteraceae paleo-polyploidization history and plant inulin production.</title>
        <authorList>
            <person name="Fan W."/>
            <person name="Wang S."/>
            <person name="Wang H."/>
            <person name="Wang A."/>
            <person name="Jiang F."/>
            <person name="Liu H."/>
            <person name="Zhao H."/>
            <person name="Xu D."/>
            <person name="Zhang Y."/>
        </authorList>
    </citation>
    <scope>NUCLEOTIDE SEQUENCE [LARGE SCALE GENOMIC DNA]</scope>
    <source>
        <strain evidence="2">cv. Punajuju</strain>
        <tissue evidence="1">Leaves</tissue>
    </source>
</reference>
<evidence type="ECO:0000313" key="1">
    <source>
        <dbReference type="EMBL" id="KAI3768764.1"/>
    </source>
</evidence>
<evidence type="ECO:0000313" key="2">
    <source>
        <dbReference type="Proteomes" id="UP001055811"/>
    </source>
</evidence>
<proteinExistence type="predicted"/>
<comment type="caution">
    <text evidence="1">The sequence shown here is derived from an EMBL/GenBank/DDBJ whole genome shotgun (WGS) entry which is preliminary data.</text>
</comment>
<organism evidence="1 2">
    <name type="scientific">Cichorium intybus</name>
    <name type="common">Chicory</name>
    <dbReference type="NCBI Taxonomy" id="13427"/>
    <lineage>
        <taxon>Eukaryota</taxon>
        <taxon>Viridiplantae</taxon>
        <taxon>Streptophyta</taxon>
        <taxon>Embryophyta</taxon>
        <taxon>Tracheophyta</taxon>
        <taxon>Spermatophyta</taxon>
        <taxon>Magnoliopsida</taxon>
        <taxon>eudicotyledons</taxon>
        <taxon>Gunneridae</taxon>
        <taxon>Pentapetalae</taxon>
        <taxon>asterids</taxon>
        <taxon>campanulids</taxon>
        <taxon>Asterales</taxon>
        <taxon>Asteraceae</taxon>
        <taxon>Cichorioideae</taxon>
        <taxon>Cichorieae</taxon>
        <taxon>Cichoriinae</taxon>
        <taxon>Cichorium</taxon>
    </lineage>
</organism>
<sequence length="75" mass="8629">MRYQVSSLCDKAIEILMKESNVQPVKSPVTICGDIHGQFHDLTEFFRIRGKVGIQIFKFQTYRIPFADTDYKAAS</sequence>
<dbReference type="Proteomes" id="UP001055811">
    <property type="component" value="Linkage Group LG03"/>
</dbReference>
<gene>
    <name evidence="1" type="ORF">L2E82_19596</name>
</gene>
<accession>A0ACB9FBU7</accession>
<dbReference type="EMBL" id="CM042011">
    <property type="protein sequence ID" value="KAI3768764.1"/>
    <property type="molecule type" value="Genomic_DNA"/>
</dbReference>
<name>A0ACB9FBU7_CICIN</name>
<reference evidence="2" key="1">
    <citation type="journal article" date="2022" name="Mol. Ecol. Resour.">
        <title>The genomes of chicory, endive, great burdock and yacon provide insights into Asteraceae palaeo-polyploidization history and plant inulin production.</title>
        <authorList>
            <person name="Fan W."/>
            <person name="Wang S."/>
            <person name="Wang H."/>
            <person name="Wang A."/>
            <person name="Jiang F."/>
            <person name="Liu H."/>
            <person name="Zhao H."/>
            <person name="Xu D."/>
            <person name="Zhang Y."/>
        </authorList>
    </citation>
    <scope>NUCLEOTIDE SEQUENCE [LARGE SCALE GENOMIC DNA]</scope>
    <source>
        <strain evidence="2">cv. Punajuju</strain>
    </source>
</reference>
<keyword evidence="2" id="KW-1185">Reference proteome</keyword>